<feature type="coiled-coil region" evidence="1">
    <location>
        <begin position="9"/>
        <end position="74"/>
    </location>
</feature>
<keyword evidence="1" id="KW-0175">Coiled coil</keyword>
<organism evidence="2 3">
    <name type="scientific">Dolichospermum planctonicum CS-1226</name>
    <dbReference type="NCBI Taxonomy" id="3021751"/>
    <lineage>
        <taxon>Bacteria</taxon>
        <taxon>Bacillati</taxon>
        <taxon>Cyanobacteriota</taxon>
        <taxon>Cyanophyceae</taxon>
        <taxon>Nostocales</taxon>
        <taxon>Aphanizomenonaceae</taxon>
        <taxon>Dolichospermum</taxon>
        <taxon>Dolichospermum planctonicum</taxon>
    </lineage>
</organism>
<evidence type="ECO:0000313" key="3">
    <source>
        <dbReference type="Proteomes" id="UP001211249"/>
    </source>
</evidence>
<protein>
    <recommendedName>
        <fullName evidence="4">MAE-28990/MAE-18760-like HEPN domain-containing protein</fullName>
    </recommendedName>
</protein>
<keyword evidence="3" id="KW-1185">Reference proteome</keyword>
<dbReference type="Proteomes" id="UP001211249">
    <property type="component" value="Unassembled WGS sequence"/>
</dbReference>
<gene>
    <name evidence="2" type="ORF">PN451_15915</name>
</gene>
<dbReference type="EMBL" id="JAQMUC010000088">
    <property type="protein sequence ID" value="MDB9537295.1"/>
    <property type="molecule type" value="Genomic_DNA"/>
</dbReference>
<evidence type="ECO:0008006" key="4">
    <source>
        <dbReference type="Google" id="ProtNLM"/>
    </source>
</evidence>
<evidence type="ECO:0000256" key="1">
    <source>
        <dbReference type="SAM" id="Coils"/>
    </source>
</evidence>
<reference evidence="2 3" key="1">
    <citation type="submission" date="2023-01" db="EMBL/GenBank/DDBJ databases">
        <title>Genomes from the Australian National Cyanobacteria Reference Collection.</title>
        <authorList>
            <person name="Willis A."/>
            <person name="Lee E.M.F."/>
        </authorList>
    </citation>
    <scope>NUCLEOTIDE SEQUENCE [LARGE SCALE GENOMIC DNA]</scope>
    <source>
        <strain evidence="2 3">CS-1226</strain>
    </source>
</reference>
<name>A0ABT5AJ31_9CYAN</name>
<evidence type="ECO:0000313" key="2">
    <source>
        <dbReference type="EMBL" id="MDB9537295.1"/>
    </source>
</evidence>
<sequence length="267" mass="32043">MDNIQKTLLEQINLNLQSISSYIEKLSREEIKIDHSKIYLIDYSIHEWLNISKYQSMRETLEKENQEVVNAIMNKDFGEYCRRVCLQIEVLLNNFIMKYDKDNIQDTKSSKFKRLNYFFENVREEDKKYKKIINNNMNIRDIGSHGDSKGRSISDRVEIKGKRITIKLQELKKTLFKKEIQDIFSRFVDYRHQSNPNITGELEKGYAYIILYDFKNEHFDSNSIVEHIESNRSTYRHSLGNDFKIFLHKSQPQNELKIFLNNKIIYK</sequence>
<comment type="caution">
    <text evidence="2">The sequence shown here is derived from an EMBL/GenBank/DDBJ whole genome shotgun (WGS) entry which is preliminary data.</text>
</comment>
<accession>A0ABT5AJ31</accession>
<proteinExistence type="predicted"/>
<dbReference type="RefSeq" id="WP_271796994.1">
    <property type="nucleotide sequence ID" value="NZ_JAQMUC010000088.1"/>
</dbReference>